<sequence>MRRIVWWAPVAAAVLTVPLGAGGAGAARAAGGGFVPPVRPVITQVFPRDGAVTVDYVVGSGGGAAALVATPVAGDGQALQLQLGKEPDEGRARVSGLVNDTTYVFTLVQDYEIPAVGNPVHRTAVSEPSDEVVPRAAARPGAPIVTDVFPRDGGVRVRWAAADDGGDDLQGYVVTAEPGGHRTAVGADARESVLTGLANDTGYALRVEAVNHKGSGPAAEARGTPREAVRPSAPRSVRVLPVAGDASALKVAWDAPEDDGGTTLGDYRVEVAGRTLTTTDTWVTVTGLDPATGYTPTVTASNTAGASEAAASAAPVRPGVALAARAVPLSQQSADALSDERPGGTLVFDRPTDQVRGLRAGDVLAVPTTRAAPDGLLRKVEQVRTEGGGVLLDTTPADLDEALPEAQASLEGELSGDQVTAARSLVPGVRLQRSLHAGAGLEFGLAVVPDPLVPKETLGVDCALRGEIDIDPHWEFALATGPSGTDVRFEVTGDVKASLDAKLAASFSRTLLDKQIASYTFAPITFFIGPVPVVIVPELALSVQATATGGVEVKFTGTYEQTVGGRLEHTGGAWRTTDLTGPARTTADVSVSPNFSAALSFPVAANFHLYGVAGPGAALVPALTFHADPTASPWATLDLGTTAALTFDVKLLDLTYYANLAQTSTRIWRSTSPFDGLLVTPETRRVARGSTLQLAATRPGCPNDLPVSYRLAEGSTGTLTPDGRYSAPDANDIVTVLATQPANADCPERTAKAVLLVGATKPEAPTGLSAVRDGDQVRLSWRAPENTGDAGPVEYAVIAHVDRAEYTDELEPDALVVLRTGDTGAVVPYFSRDWQEDHTAPADADELRHAGTRYSVVATNQLGASTATAAVDTP</sequence>
<dbReference type="InterPro" id="IPR013783">
    <property type="entry name" value="Ig-like_fold"/>
</dbReference>
<dbReference type="Proteomes" id="UP001599542">
    <property type="component" value="Unassembled WGS sequence"/>
</dbReference>
<dbReference type="EMBL" id="JBHYPX010000004">
    <property type="protein sequence ID" value="MFE1351029.1"/>
    <property type="molecule type" value="Genomic_DNA"/>
</dbReference>
<dbReference type="InterPro" id="IPR036116">
    <property type="entry name" value="FN3_sf"/>
</dbReference>
<evidence type="ECO:0000256" key="1">
    <source>
        <dbReference type="ARBA" id="ARBA00023295"/>
    </source>
</evidence>
<feature type="domain" description="Fibronectin type-III" evidence="5">
    <location>
        <begin position="233"/>
        <end position="321"/>
    </location>
</feature>
<dbReference type="SMART" id="SM00060">
    <property type="entry name" value="FN3"/>
    <property type="match status" value="3"/>
</dbReference>
<reference evidence="6 7" key="1">
    <citation type="submission" date="2024-09" db="EMBL/GenBank/DDBJ databases">
        <title>The Natural Products Discovery Center: Release of the First 8490 Sequenced Strains for Exploring Actinobacteria Biosynthetic Diversity.</title>
        <authorList>
            <person name="Kalkreuter E."/>
            <person name="Kautsar S.A."/>
            <person name="Yang D."/>
            <person name="Bader C.D."/>
            <person name="Teijaro C.N."/>
            <person name="Fluegel L."/>
            <person name="Davis C.M."/>
            <person name="Simpson J.R."/>
            <person name="Lauterbach L."/>
            <person name="Steele A.D."/>
            <person name="Gui C."/>
            <person name="Meng S."/>
            <person name="Li G."/>
            <person name="Viehrig K."/>
            <person name="Ye F."/>
            <person name="Su P."/>
            <person name="Kiefer A.F."/>
            <person name="Nichols A."/>
            <person name="Cepeda A.J."/>
            <person name="Yan W."/>
            <person name="Fan B."/>
            <person name="Jiang Y."/>
            <person name="Adhikari A."/>
            <person name="Zheng C.-J."/>
            <person name="Schuster L."/>
            <person name="Cowan T.M."/>
            <person name="Smanski M.J."/>
            <person name="Chevrette M.G."/>
            <person name="De Carvalho L.P.S."/>
            <person name="Shen B."/>
        </authorList>
    </citation>
    <scope>NUCLEOTIDE SEQUENCE [LARGE SCALE GENOMIC DNA]</scope>
    <source>
        <strain evidence="6 7">NPDC058753</strain>
    </source>
</reference>
<feature type="signal peptide" evidence="4">
    <location>
        <begin position="1"/>
        <end position="26"/>
    </location>
</feature>
<evidence type="ECO:0000313" key="7">
    <source>
        <dbReference type="Proteomes" id="UP001599542"/>
    </source>
</evidence>
<dbReference type="RefSeq" id="WP_380331676.1">
    <property type="nucleotide sequence ID" value="NZ_JBHYPW010000084.1"/>
</dbReference>
<comment type="caution">
    <text evidence="6">The sequence shown here is derived from an EMBL/GenBank/DDBJ whole genome shotgun (WGS) entry which is preliminary data.</text>
</comment>
<protein>
    <submittedName>
        <fullName evidence="6">Fibronectin type III domain-containing protein</fullName>
    </submittedName>
</protein>
<keyword evidence="1" id="KW-0378">Hydrolase</keyword>
<dbReference type="InterPro" id="IPR003961">
    <property type="entry name" value="FN3_dom"/>
</dbReference>
<keyword evidence="2" id="KW-0624">Polysaccharide degradation</keyword>
<dbReference type="Pfam" id="PF00041">
    <property type="entry name" value="fn3"/>
    <property type="match status" value="2"/>
</dbReference>
<evidence type="ECO:0000256" key="4">
    <source>
        <dbReference type="SAM" id="SignalP"/>
    </source>
</evidence>
<evidence type="ECO:0000256" key="3">
    <source>
        <dbReference type="SAM" id="MobiDB-lite"/>
    </source>
</evidence>
<evidence type="ECO:0000259" key="5">
    <source>
        <dbReference type="PROSITE" id="PS50853"/>
    </source>
</evidence>
<dbReference type="PROSITE" id="PS50853">
    <property type="entry name" value="FN3"/>
    <property type="match status" value="2"/>
</dbReference>
<dbReference type="PANTHER" id="PTHR46957:SF3">
    <property type="entry name" value="CYTOKINE RECEPTOR"/>
    <property type="match status" value="1"/>
</dbReference>
<keyword evidence="2" id="KW-0119">Carbohydrate metabolism</keyword>
<feature type="chain" id="PRO_5045812527" evidence="4">
    <location>
        <begin position="27"/>
        <end position="874"/>
    </location>
</feature>
<keyword evidence="7" id="KW-1185">Reference proteome</keyword>
<evidence type="ECO:0000256" key="2">
    <source>
        <dbReference type="ARBA" id="ARBA00023326"/>
    </source>
</evidence>
<keyword evidence="1" id="KW-0326">Glycosidase</keyword>
<keyword evidence="4" id="KW-0732">Signal</keyword>
<name>A0ABW6GE76_9ACTN</name>
<organism evidence="6 7">
    <name type="scientific">Kitasatospora phosalacinea</name>
    <dbReference type="NCBI Taxonomy" id="2065"/>
    <lineage>
        <taxon>Bacteria</taxon>
        <taxon>Bacillati</taxon>
        <taxon>Actinomycetota</taxon>
        <taxon>Actinomycetes</taxon>
        <taxon>Kitasatosporales</taxon>
        <taxon>Streptomycetaceae</taxon>
        <taxon>Kitasatospora</taxon>
    </lineage>
</organism>
<dbReference type="InterPro" id="IPR050713">
    <property type="entry name" value="RTP_Phos/Ushers"/>
</dbReference>
<proteinExistence type="predicted"/>
<feature type="region of interest" description="Disordered" evidence="3">
    <location>
        <begin position="214"/>
        <end position="234"/>
    </location>
</feature>
<dbReference type="CDD" id="cd00063">
    <property type="entry name" value="FN3"/>
    <property type="match status" value="2"/>
</dbReference>
<gene>
    <name evidence="6" type="ORF">ACFW6T_03470</name>
</gene>
<evidence type="ECO:0000313" key="6">
    <source>
        <dbReference type="EMBL" id="MFE1351029.1"/>
    </source>
</evidence>
<dbReference type="SUPFAM" id="SSF49265">
    <property type="entry name" value="Fibronectin type III"/>
    <property type="match status" value="1"/>
</dbReference>
<dbReference type="PANTHER" id="PTHR46957">
    <property type="entry name" value="CYTOKINE RECEPTOR"/>
    <property type="match status" value="1"/>
</dbReference>
<feature type="domain" description="Fibronectin type-III" evidence="5">
    <location>
        <begin position="139"/>
        <end position="232"/>
    </location>
</feature>
<accession>A0ABW6GE76</accession>
<dbReference type="Gene3D" id="2.60.40.10">
    <property type="entry name" value="Immunoglobulins"/>
    <property type="match status" value="2"/>
</dbReference>